<organism evidence="1 2">
    <name type="scientific">Albidovulum litorale</name>
    <dbReference type="NCBI Taxonomy" id="2984134"/>
    <lineage>
        <taxon>Bacteria</taxon>
        <taxon>Pseudomonadati</taxon>
        <taxon>Pseudomonadota</taxon>
        <taxon>Alphaproteobacteria</taxon>
        <taxon>Rhodobacterales</taxon>
        <taxon>Paracoccaceae</taxon>
        <taxon>Albidovulum</taxon>
    </lineage>
</organism>
<evidence type="ECO:0000313" key="2">
    <source>
        <dbReference type="Proteomes" id="UP001652564"/>
    </source>
</evidence>
<comment type="caution">
    <text evidence="1">The sequence shown here is derived from an EMBL/GenBank/DDBJ whole genome shotgun (WGS) entry which is preliminary data.</text>
</comment>
<protein>
    <recommendedName>
        <fullName evidence="3">Lipoprotein</fullName>
    </recommendedName>
</protein>
<keyword evidence="2" id="KW-1185">Reference proteome</keyword>
<gene>
    <name evidence="1" type="ORF">OEZ71_11900</name>
</gene>
<dbReference type="RefSeq" id="WP_263740219.1">
    <property type="nucleotide sequence ID" value="NZ_JAOWKZ010000003.1"/>
</dbReference>
<dbReference type="InterPro" id="IPR046705">
    <property type="entry name" value="DUF6778"/>
</dbReference>
<evidence type="ECO:0008006" key="3">
    <source>
        <dbReference type="Google" id="ProtNLM"/>
    </source>
</evidence>
<sequence length="202" mass="21598">MRLRDLFIRVSSLLLVVFLAACGGQFRTSYDAPVSAADWRVTDVNVSVPATLTVSEAEVFVPNADIVWREDPAGDRYAQVAALMENAIRKGAAGTKGSRAVHLDVTMLRFHAMTWKAETQAPAGVHNVEFMITVRDARTGEVLAGPDNIEASLRAMTGAEMAAARGRGETQKSQISAHVARTVAGWLGIGADPRTEFSSVGA</sequence>
<dbReference type="Pfam" id="PF20569">
    <property type="entry name" value="DUF6778"/>
    <property type="match status" value="1"/>
</dbReference>
<dbReference type="Proteomes" id="UP001652564">
    <property type="component" value="Unassembled WGS sequence"/>
</dbReference>
<dbReference type="EMBL" id="JAOWKZ010000003">
    <property type="protein sequence ID" value="MCV2872998.1"/>
    <property type="molecule type" value="Genomic_DNA"/>
</dbReference>
<accession>A0ABT2ZPC8</accession>
<proteinExistence type="predicted"/>
<dbReference type="PROSITE" id="PS51257">
    <property type="entry name" value="PROKAR_LIPOPROTEIN"/>
    <property type="match status" value="1"/>
</dbReference>
<name>A0ABT2ZPC8_9RHOB</name>
<reference evidence="1 2" key="1">
    <citation type="submission" date="2022-10" db="EMBL/GenBank/DDBJ databases">
        <title>Defluviimonas sp. nov., isolated from ocean surface sediments.</title>
        <authorList>
            <person name="He W."/>
            <person name="Wang L."/>
            <person name="Zhang D.-F."/>
        </authorList>
    </citation>
    <scope>NUCLEOTIDE SEQUENCE [LARGE SCALE GENOMIC DNA]</scope>
    <source>
        <strain evidence="1 2">WL0050</strain>
    </source>
</reference>
<evidence type="ECO:0000313" key="1">
    <source>
        <dbReference type="EMBL" id="MCV2872998.1"/>
    </source>
</evidence>